<sequence>MVPSSSGVEYKIKHQTTMGYIYHKCATTTARTRKEIQNSKESLIKLANRYNINPKTVEKWRNRDTVEDAPMGAKRVTTVLTELEEKIICVFRKTTHLPLDDIFISLKSIIPKLSRSNLHRCLKRHGLNRLPTPETNKKEKQKFKEYPLGYLHIDITEVRLQKKKYYIFVAIDRVTKYAYTEIHENMKVSKSVSFLKNTINAFPYKIHRILTDNGIQFTYRLLKNKTDKIHKFDELCHKKNIIHKLTKFKHPWTNGQVEILNKTIKDNTVKKYTLRF</sequence>
<comment type="caution">
    <text evidence="2">The sequence shown here is derived from an EMBL/GenBank/DDBJ whole genome shotgun (WGS) entry which is preliminary data.</text>
</comment>
<feature type="non-terminal residue" evidence="2">
    <location>
        <position position="276"/>
    </location>
</feature>
<dbReference type="Pfam" id="PF00665">
    <property type="entry name" value="rve"/>
    <property type="match status" value="1"/>
</dbReference>
<protein>
    <submittedName>
        <fullName evidence="2">Transposase</fullName>
    </submittedName>
</protein>
<dbReference type="InterPro" id="IPR001584">
    <property type="entry name" value="Integrase_cat-core"/>
</dbReference>
<proteinExistence type="predicted"/>
<name>A0A1V1NRJ3_9BACT</name>
<dbReference type="PROSITE" id="PS50994">
    <property type="entry name" value="INTEGRASE"/>
    <property type="match status" value="1"/>
</dbReference>
<dbReference type="EMBL" id="ATBP01003104">
    <property type="protein sequence ID" value="ETR65191.1"/>
    <property type="molecule type" value="Genomic_DNA"/>
</dbReference>
<evidence type="ECO:0000259" key="1">
    <source>
        <dbReference type="PROSITE" id="PS50994"/>
    </source>
</evidence>
<gene>
    <name evidence="2" type="ORF">OMM_14659</name>
</gene>
<dbReference type="InterPro" id="IPR036397">
    <property type="entry name" value="RNaseH_sf"/>
</dbReference>
<accession>A0A1V1NRJ3</accession>
<dbReference type="AlphaFoldDB" id="A0A1V1NRJ3"/>
<organism evidence="2 3">
    <name type="scientific">Candidatus Magnetoglobus multicellularis str. Araruama</name>
    <dbReference type="NCBI Taxonomy" id="890399"/>
    <lineage>
        <taxon>Bacteria</taxon>
        <taxon>Pseudomonadati</taxon>
        <taxon>Thermodesulfobacteriota</taxon>
        <taxon>Desulfobacteria</taxon>
        <taxon>Desulfobacterales</taxon>
        <taxon>Desulfobacteraceae</taxon>
        <taxon>Candidatus Magnetoglobus</taxon>
    </lineage>
</organism>
<dbReference type="SUPFAM" id="SSF53098">
    <property type="entry name" value="Ribonuclease H-like"/>
    <property type="match status" value="1"/>
</dbReference>
<dbReference type="InterPro" id="IPR012337">
    <property type="entry name" value="RNaseH-like_sf"/>
</dbReference>
<dbReference type="GO" id="GO:0015074">
    <property type="term" value="P:DNA integration"/>
    <property type="evidence" value="ECO:0007669"/>
    <property type="project" value="InterPro"/>
</dbReference>
<dbReference type="Gene3D" id="3.30.420.10">
    <property type="entry name" value="Ribonuclease H-like superfamily/Ribonuclease H"/>
    <property type="match status" value="1"/>
</dbReference>
<reference evidence="3" key="1">
    <citation type="submission" date="2012-11" db="EMBL/GenBank/DDBJ databases">
        <authorList>
            <person name="Lucero-Rivera Y.E."/>
            <person name="Tovar-Ramirez D."/>
        </authorList>
    </citation>
    <scope>NUCLEOTIDE SEQUENCE [LARGE SCALE GENOMIC DNA]</scope>
    <source>
        <strain evidence="3">Araruama</strain>
    </source>
</reference>
<dbReference type="Proteomes" id="UP000189670">
    <property type="component" value="Unassembled WGS sequence"/>
</dbReference>
<dbReference type="GO" id="GO:0003676">
    <property type="term" value="F:nucleic acid binding"/>
    <property type="evidence" value="ECO:0007669"/>
    <property type="project" value="InterPro"/>
</dbReference>
<evidence type="ECO:0000313" key="3">
    <source>
        <dbReference type="Proteomes" id="UP000189670"/>
    </source>
</evidence>
<evidence type="ECO:0000313" key="2">
    <source>
        <dbReference type="EMBL" id="ETR65191.1"/>
    </source>
</evidence>
<feature type="domain" description="Integrase catalytic" evidence="1">
    <location>
        <begin position="143"/>
        <end position="276"/>
    </location>
</feature>